<organism evidence="1 2">
    <name type="scientific">Flavivirga aquimarina</name>
    <dbReference type="NCBI Taxonomy" id="2027862"/>
    <lineage>
        <taxon>Bacteria</taxon>
        <taxon>Pseudomonadati</taxon>
        <taxon>Bacteroidota</taxon>
        <taxon>Flavobacteriia</taxon>
        <taxon>Flavobacteriales</taxon>
        <taxon>Flavobacteriaceae</taxon>
        <taxon>Flavivirga</taxon>
    </lineage>
</organism>
<evidence type="ECO:0000313" key="2">
    <source>
        <dbReference type="Proteomes" id="UP001176883"/>
    </source>
</evidence>
<name>A0ABT8W7B0_9FLAO</name>
<dbReference type="RefSeq" id="WP_303276693.1">
    <property type="nucleotide sequence ID" value="NZ_JAUOEK010000059.1"/>
</dbReference>
<reference evidence="1" key="1">
    <citation type="submission" date="2023-07" db="EMBL/GenBank/DDBJ databases">
        <title>Two novel species in the genus Flavivirga.</title>
        <authorList>
            <person name="Kwon K."/>
        </authorList>
    </citation>
    <scope>NUCLEOTIDE SEQUENCE</scope>
    <source>
        <strain evidence="1">KCTC 52353</strain>
    </source>
</reference>
<keyword evidence="2" id="KW-1185">Reference proteome</keyword>
<comment type="caution">
    <text evidence="1">The sequence shown here is derived from an EMBL/GenBank/DDBJ whole genome shotgun (WGS) entry which is preliminary data.</text>
</comment>
<feature type="non-terminal residue" evidence="1">
    <location>
        <position position="1"/>
    </location>
</feature>
<protein>
    <recommendedName>
        <fullName evidence="3">IS5/IS1182 family transposase</fullName>
    </recommendedName>
</protein>
<accession>A0ABT8W7B0</accession>
<dbReference type="Proteomes" id="UP001176883">
    <property type="component" value="Unassembled WGS sequence"/>
</dbReference>
<evidence type="ECO:0000313" key="1">
    <source>
        <dbReference type="EMBL" id="MDO5969006.1"/>
    </source>
</evidence>
<dbReference type="EMBL" id="JAUOEK010000059">
    <property type="protein sequence ID" value="MDO5969006.1"/>
    <property type="molecule type" value="Genomic_DNA"/>
</dbReference>
<gene>
    <name evidence="1" type="ORF">Q4Q35_04225</name>
</gene>
<evidence type="ECO:0008006" key="3">
    <source>
        <dbReference type="Google" id="ProtNLM"/>
    </source>
</evidence>
<sequence>KTKEKVLGEVYLVFTCYNLKRLVAIFGFEALIDKIKAILVNFLTKSRYLSVKNNHFKLFFSKRLNLSINQKQLLYI</sequence>
<proteinExistence type="predicted"/>